<feature type="chain" id="PRO_5045333941" description="PknH-like protein" evidence="2">
    <location>
        <begin position="35"/>
        <end position="261"/>
    </location>
</feature>
<name>A0ABU8RKR4_9ACTN</name>
<dbReference type="EMBL" id="JBBIAA010000009">
    <property type="protein sequence ID" value="MEJ5945629.1"/>
    <property type="molecule type" value="Genomic_DNA"/>
</dbReference>
<evidence type="ECO:0000256" key="1">
    <source>
        <dbReference type="SAM" id="MobiDB-lite"/>
    </source>
</evidence>
<protein>
    <recommendedName>
        <fullName evidence="5">PknH-like protein</fullName>
    </recommendedName>
</protein>
<keyword evidence="4" id="KW-1185">Reference proteome</keyword>
<dbReference type="RefSeq" id="WP_339575013.1">
    <property type="nucleotide sequence ID" value="NZ_JBBIAA010000009.1"/>
</dbReference>
<feature type="signal peptide" evidence="2">
    <location>
        <begin position="1"/>
        <end position="34"/>
    </location>
</feature>
<organism evidence="3 4">
    <name type="scientific">Pseudokineococcus basanitobsidens</name>
    <dbReference type="NCBI Taxonomy" id="1926649"/>
    <lineage>
        <taxon>Bacteria</taxon>
        <taxon>Bacillati</taxon>
        <taxon>Actinomycetota</taxon>
        <taxon>Actinomycetes</taxon>
        <taxon>Kineosporiales</taxon>
        <taxon>Kineosporiaceae</taxon>
        <taxon>Pseudokineococcus</taxon>
    </lineage>
</organism>
<gene>
    <name evidence="3" type="ORF">WDZ17_10030</name>
</gene>
<dbReference type="Proteomes" id="UP001387100">
    <property type="component" value="Unassembled WGS sequence"/>
</dbReference>
<keyword evidence="2" id="KW-0732">Signal</keyword>
<evidence type="ECO:0000313" key="4">
    <source>
        <dbReference type="Proteomes" id="UP001387100"/>
    </source>
</evidence>
<accession>A0ABU8RKR4</accession>
<evidence type="ECO:0008006" key="5">
    <source>
        <dbReference type="Google" id="ProtNLM"/>
    </source>
</evidence>
<feature type="region of interest" description="Disordered" evidence="1">
    <location>
        <begin position="29"/>
        <end position="91"/>
    </location>
</feature>
<feature type="compositionally biased region" description="Low complexity" evidence="1">
    <location>
        <begin position="49"/>
        <end position="91"/>
    </location>
</feature>
<proteinExistence type="predicted"/>
<reference evidence="3 4" key="1">
    <citation type="journal article" date="2017" name="Int. J. Syst. Evol. Microbiol.">
        <title>Pseudokineococcus basanitobsidens sp. nov., isolated from volcanic rock.</title>
        <authorList>
            <person name="Lee D.W."/>
            <person name="Park M.Y."/>
            <person name="Kim J.J."/>
            <person name="Kim B.S."/>
        </authorList>
    </citation>
    <scope>NUCLEOTIDE SEQUENCE [LARGE SCALE GENOMIC DNA]</scope>
    <source>
        <strain evidence="3 4">DSM 103726</strain>
    </source>
</reference>
<comment type="caution">
    <text evidence="3">The sequence shown here is derived from an EMBL/GenBank/DDBJ whole genome shotgun (WGS) entry which is preliminary data.</text>
</comment>
<sequence>MTGTTTTHTAPTRWSVTALAAAALLSGCASSTGAEPAAPEDVRTDAGVSTATPEPAATPTGTGGTSSSPAPSPAPSTATSEATPAGAGAVPTGLVEAPFSGYDDIREEVVAWSLECPPDFDGVVPQQATTMGTAGQELDAEAFTRRQVAVFDSVADAEQAAEEIGRYAREQCAGEYEPQPGFVASSSTVEPLEAGEQAFLVDTTAEDSSFATALLRRGTAVALVSASSGPEYPQGRSAVEDVRAAVPSLHEQLCRYEDGAC</sequence>
<evidence type="ECO:0000313" key="3">
    <source>
        <dbReference type="EMBL" id="MEJ5945629.1"/>
    </source>
</evidence>
<evidence type="ECO:0000256" key="2">
    <source>
        <dbReference type="SAM" id="SignalP"/>
    </source>
</evidence>